<dbReference type="Pfam" id="PF02820">
    <property type="entry name" value="MBT"/>
    <property type="match status" value="2"/>
</dbReference>
<dbReference type="Gene3D" id="3.90.1150.190">
    <property type="entry name" value="SLED domain"/>
    <property type="match status" value="1"/>
</dbReference>
<dbReference type="InterPro" id="IPR038348">
    <property type="entry name" value="SLED_sf"/>
</dbReference>
<reference evidence="11" key="1">
    <citation type="submission" date="2017-02" db="UniProtKB">
        <authorList>
            <consortium name="WormBaseParasite"/>
        </authorList>
    </citation>
    <scope>IDENTIFICATION</scope>
</reference>
<dbReference type="Gene3D" id="1.10.150.50">
    <property type="entry name" value="Transcription Factor, Ets-1"/>
    <property type="match status" value="1"/>
</dbReference>
<accession>A0A0N4ULT2</accession>
<proteinExistence type="predicted"/>
<dbReference type="InterPro" id="IPR050548">
    <property type="entry name" value="PcG_chromatin_remod_factors"/>
</dbReference>
<keyword evidence="10" id="KW-1185">Reference proteome</keyword>
<dbReference type="GO" id="GO:0005634">
    <property type="term" value="C:nucleus"/>
    <property type="evidence" value="ECO:0007669"/>
    <property type="project" value="UniProtKB-SubCell"/>
</dbReference>
<evidence type="ECO:0000256" key="5">
    <source>
        <dbReference type="PROSITE-ProRule" id="PRU00459"/>
    </source>
</evidence>
<dbReference type="InterPro" id="IPR013761">
    <property type="entry name" value="SAM/pointed_sf"/>
</dbReference>
<evidence type="ECO:0000256" key="4">
    <source>
        <dbReference type="ARBA" id="ARBA00023242"/>
    </source>
</evidence>
<dbReference type="PROSITE" id="PS51079">
    <property type="entry name" value="MBT"/>
    <property type="match status" value="1"/>
</dbReference>
<keyword evidence="3" id="KW-0677">Repeat</keyword>
<evidence type="ECO:0000313" key="11">
    <source>
        <dbReference type="WBParaSite" id="DME_0000877001-mRNA-1"/>
    </source>
</evidence>
<evidence type="ECO:0000313" key="10">
    <source>
        <dbReference type="Proteomes" id="UP000274756"/>
    </source>
</evidence>
<dbReference type="GO" id="GO:0042393">
    <property type="term" value="F:histone binding"/>
    <property type="evidence" value="ECO:0007669"/>
    <property type="project" value="TreeGrafter"/>
</dbReference>
<dbReference type="Proteomes" id="UP000038040">
    <property type="component" value="Unplaced"/>
</dbReference>
<evidence type="ECO:0000313" key="9">
    <source>
        <dbReference type="Proteomes" id="UP000038040"/>
    </source>
</evidence>
<dbReference type="SUPFAM" id="SSF63748">
    <property type="entry name" value="Tudor/PWWP/MBT"/>
    <property type="match status" value="3"/>
</dbReference>
<evidence type="ECO:0000259" key="7">
    <source>
        <dbReference type="Pfam" id="PF12140"/>
    </source>
</evidence>
<protein>
    <submittedName>
        <fullName evidence="11">SLED domain-containing protein</fullName>
    </submittedName>
</protein>
<comment type="subcellular location">
    <subcellularLocation>
        <location evidence="1">Nucleus</location>
    </subcellularLocation>
</comment>
<dbReference type="InterPro" id="IPR021987">
    <property type="entry name" value="SLED"/>
</dbReference>
<dbReference type="SMART" id="SM00561">
    <property type="entry name" value="MBT"/>
    <property type="match status" value="1"/>
</dbReference>
<reference evidence="8 10" key="2">
    <citation type="submission" date="2018-11" db="EMBL/GenBank/DDBJ databases">
        <authorList>
            <consortium name="Pathogen Informatics"/>
        </authorList>
    </citation>
    <scope>NUCLEOTIDE SEQUENCE [LARGE SCALE GENOMIC DNA]</scope>
</reference>
<dbReference type="AlphaFoldDB" id="A0A0N4ULT2"/>
<dbReference type="PANTHER" id="PTHR12247">
    <property type="entry name" value="POLYCOMB GROUP PROTEIN"/>
    <property type="match status" value="1"/>
</dbReference>
<dbReference type="CDD" id="cd20095">
    <property type="entry name" value="MBT_SFMBT_rpt3"/>
    <property type="match status" value="1"/>
</dbReference>
<evidence type="ECO:0000256" key="6">
    <source>
        <dbReference type="SAM" id="MobiDB-lite"/>
    </source>
</evidence>
<dbReference type="InterPro" id="IPR004092">
    <property type="entry name" value="Mbt"/>
</dbReference>
<evidence type="ECO:0000256" key="1">
    <source>
        <dbReference type="ARBA" id="ARBA00004123"/>
    </source>
</evidence>
<dbReference type="EMBL" id="UYYG01000073">
    <property type="protein sequence ID" value="VDN52688.1"/>
    <property type="molecule type" value="Genomic_DNA"/>
</dbReference>
<dbReference type="Pfam" id="PF12140">
    <property type="entry name" value="SLED"/>
    <property type="match status" value="1"/>
</dbReference>
<dbReference type="GO" id="GO:0003682">
    <property type="term" value="F:chromatin binding"/>
    <property type="evidence" value="ECO:0007669"/>
    <property type="project" value="TreeGrafter"/>
</dbReference>
<dbReference type="SUPFAM" id="SSF47769">
    <property type="entry name" value="SAM/Pointed domain"/>
    <property type="match status" value="1"/>
</dbReference>
<organism evidence="9 11">
    <name type="scientific">Dracunculus medinensis</name>
    <name type="common">Guinea worm</name>
    <dbReference type="NCBI Taxonomy" id="318479"/>
    <lineage>
        <taxon>Eukaryota</taxon>
        <taxon>Metazoa</taxon>
        <taxon>Ecdysozoa</taxon>
        <taxon>Nematoda</taxon>
        <taxon>Chromadorea</taxon>
        <taxon>Rhabditida</taxon>
        <taxon>Spirurina</taxon>
        <taxon>Dracunculoidea</taxon>
        <taxon>Dracunculidae</taxon>
        <taxon>Dracunculus</taxon>
    </lineage>
</organism>
<dbReference type="Proteomes" id="UP000274756">
    <property type="component" value="Unassembled WGS sequence"/>
</dbReference>
<dbReference type="OrthoDB" id="5871951at2759"/>
<evidence type="ECO:0000256" key="3">
    <source>
        <dbReference type="ARBA" id="ARBA00022737"/>
    </source>
</evidence>
<keyword evidence="2" id="KW-0678">Repressor</keyword>
<evidence type="ECO:0000313" key="8">
    <source>
        <dbReference type="EMBL" id="VDN52688.1"/>
    </source>
</evidence>
<name>A0A0N4ULT2_DRAME</name>
<dbReference type="GO" id="GO:0045892">
    <property type="term" value="P:negative regulation of DNA-templated transcription"/>
    <property type="evidence" value="ECO:0007669"/>
    <property type="project" value="TreeGrafter"/>
</dbReference>
<sequence length="801" mass="92059">MVPSCSGPLQSEKILDVEMDQQYMDLDDGKRDSFRYCLDGIKILHVGRRIKIKQENGEIIRGKVELVCKNKLLVSIKDSVEWIDVDAVVADNDNEVAPSMVEEKNSGMKNRINKPLTVEDLAVGSSNPVELIKKGQFLELQDSRNPCIVHIAEILLNRGGLLTLYYNNRDETTFFTNERCHEIGWVSKQEQCCEYSTESSKLLDKARLNAVPHYVFGFTIVPEHKLEEEMMVEVLDTTTKGGIFYPGYISEILNRHYFRVRISQKINGPVREILCHRWSPYIFPVHFCERQALRLTPPQDYGLETFTWDNYRQKCNLSKASVPELQFDVPKEVNIFDKLRNIEVFDVRRNIMYPAKIVRSLGHLIWIHKCHIRNASAPTVLSTKSHLIFPCKFAEKNAIPMEHAVSYFNISETTEEDRLKMKADFTCTRIPTFADTDKRFISKVWIEGDLWMPEIFVKRTCFPGPFIDPENYAPGPMPLIMKVIVADLICAAYDPKTLCELISCNRDLQKPYMTIKARRKVKSYNVRLESCERKTEFCGWLRGVCFLLDACPEIYSVVKDDVCHSDCGEFRNQPSMNFHKNIWTFAMNIPTAKNLTRLRRLGKDTNVVATNLTNQSVLGRKRKFCSIYTSHEPSTLSEASVIKKRLKKQRKSVHSKIKTETAEKENTIQPVSQSLAEENEQASQSNLPSDNQESNQSAPTQKLNNELLFESQSVTYLDTCNLPEVTTNPKMWSTPELLEWIKQTHLSFISDRLEKEEVDGEAFLLLSLTECMGGLQLRLGPALKVIAIVKELNKIYQRNFA</sequence>
<dbReference type="Gene3D" id="2.30.30.140">
    <property type="match status" value="3"/>
</dbReference>
<feature type="region of interest" description="Disordered" evidence="6">
    <location>
        <begin position="675"/>
        <end position="699"/>
    </location>
</feature>
<feature type="repeat" description="MBT" evidence="5">
    <location>
        <begin position="197"/>
        <end position="298"/>
    </location>
</feature>
<evidence type="ECO:0000256" key="2">
    <source>
        <dbReference type="ARBA" id="ARBA00022491"/>
    </source>
</evidence>
<gene>
    <name evidence="8" type="ORF">DME_LOCUS2661</name>
</gene>
<keyword evidence="4" id="KW-0539">Nucleus</keyword>
<dbReference type="STRING" id="318479.A0A0N4ULT2"/>
<dbReference type="WBParaSite" id="DME_0000877001-mRNA-1">
    <property type="protein sequence ID" value="DME_0000877001-mRNA-1"/>
    <property type="gene ID" value="DME_0000877001"/>
</dbReference>
<feature type="domain" description="SLED" evidence="7">
    <location>
        <begin position="453"/>
        <end position="554"/>
    </location>
</feature>